<dbReference type="GO" id="GO:0016616">
    <property type="term" value="F:oxidoreductase activity, acting on the CH-OH group of donors, NAD or NADP as acceptor"/>
    <property type="evidence" value="ECO:0007669"/>
    <property type="project" value="TreeGrafter"/>
</dbReference>
<dbReference type="AlphaFoldDB" id="A0AA37LXC2"/>
<dbReference type="InterPro" id="IPR001509">
    <property type="entry name" value="Epimerase_deHydtase"/>
</dbReference>
<evidence type="ECO:0000313" key="5">
    <source>
        <dbReference type="Proteomes" id="UP001055172"/>
    </source>
</evidence>
<evidence type="ECO:0000256" key="1">
    <source>
        <dbReference type="ARBA" id="ARBA00023002"/>
    </source>
</evidence>
<feature type="domain" description="NAD-dependent epimerase/dehydratase" evidence="3">
    <location>
        <begin position="47"/>
        <end position="178"/>
    </location>
</feature>
<dbReference type="Proteomes" id="UP001055172">
    <property type="component" value="Unassembled WGS sequence"/>
</dbReference>
<organism evidence="4 5">
    <name type="scientific">Colletotrichum liriopes</name>
    <dbReference type="NCBI Taxonomy" id="708192"/>
    <lineage>
        <taxon>Eukaryota</taxon>
        <taxon>Fungi</taxon>
        <taxon>Dikarya</taxon>
        <taxon>Ascomycota</taxon>
        <taxon>Pezizomycotina</taxon>
        <taxon>Sordariomycetes</taxon>
        <taxon>Hypocreomycetidae</taxon>
        <taxon>Glomerellales</taxon>
        <taxon>Glomerellaceae</taxon>
        <taxon>Colletotrichum</taxon>
        <taxon>Colletotrichum spaethianum species complex</taxon>
    </lineage>
</organism>
<dbReference type="InterPro" id="IPR050425">
    <property type="entry name" value="NAD(P)_dehydrat-like"/>
</dbReference>
<protein>
    <submittedName>
        <fullName evidence="4">Aldehyde reductase 2</fullName>
    </submittedName>
</protein>
<dbReference type="PANTHER" id="PTHR10366">
    <property type="entry name" value="NAD DEPENDENT EPIMERASE/DEHYDRATASE"/>
    <property type="match status" value="1"/>
</dbReference>
<dbReference type="EMBL" id="BPPX01000026">
    <property type="protein sequence ID" value="GJC87388.1"/>
    <property type="molecule type" value="Genomic_DNA"/>
</dbReference>
<evidence type="ECO:0000259" key="3">
    <source>
        <dbReference type="Pfam" id="PF01370"/>
    </source>
</evidence>
<comment type="caution">
    <text evidence="4">The sequence shown here is derived from an EMBL/GenBank/DDBJ whole genome shotgun (WGS) entry which is preliminary data.</text>
</comment>
<gene>
    <name evidence="4" type="ORF">ColLi_10226</name>
</gene>
<dbReference type="Pfam" id="PF01370">
    <property type="entry name" value="Epimerase"/>
    <property type="match status" value="1"/>
</dbReference>
<name>A0AA37LXC2_9PEZI</name>
<sequence>MEPSGRPTTTTTATQSPTAWIRNPLAEHSTHVPLEIPSPALPLGSRIVVTGANGFIASHIADQLLARGYLVRGTVRDPAKTRWLAEHFDKTYGPGKFTLHEVAEVTKDGAFDSAVDGADGIIHTLAVTSLSPDPSHSVPQNTAATLSVLRSASRSPTLERFVYTSSSGAAAMPRPGVPYVVTPETYNHQAVEIAYSGKGPGGMAGGYIAYSAAKTKAELELWRWYREEKPGFVLNSIVPNAALGKVLLPEHQGFPTAVGVLKNLWEGKLTPEFVAMFPAQWFCDVVDIARVHIAALLFSDVQSERLIAYADRFNINDLLAVFRDAQPGRSFPADLPGLASDLGTVANERAAELLRRLQGGKGWTSLKDCIAPLAEQYAATQTGSE</sequence>
<dbReference type="Gene3D" id="3.40.50.720">
    <property type="entry name" value="NAD(P)-binding Rossmann-like Domain"/>
    <property type="match status" value="1"/>
</dbReference>
<dbReference type="PANTHER" id="PTHR10366:SF562">
    <property type="entry name" value="ALDEHYDE REDUCTASE II (AFU_ORTHOLOGUE AFUA_1G11360)"/>
    <property type="match status" value="1"/>
</dbReference>
<keyword evidence="5" id="KW-1185">Reference proteome</keyword>
<dbReference type="InterPro" id="IPR036291">
    <property type="entry name" value="NAD(P)-bd_dom_sf"/>
</dbReference>
<evidence type="ECO:0000256" key="2">
    <source>
        <dbReference type="ARBA" id="ARBA00023445"/>
    </source>
</evidence>
<evidence type="ECO:0000313" key="4">
    <source>
        <dbReference type="EMBL" id="GJC87388.1"/>
    </source>
</evidence>
<accession>A0AA37LXC2</accession>
<keyword evidence="1" id="KW-0560">Oxidoreductase</keyword>
<proteinExistence type="inferred from homology"/>
<dbReference type="SUPFAM" id="SSF51735">
    <property type="entry name" value="NAD(P)-binding Rossmann-fold domains"/>
    <property type="match status" value="1"/>
</dbReference>
<reference evidence="4 5" key="1">
    <citation type="submission" date="2021-07" db="EMBL/GenBank/DDBJ databases">
        <title>Genome data of Colletotrichum spaethianum.</title>
        <authorList>
            <person name="Utami Y.D."/>
            <person name="Hiruma K."/>
        </authorList>
    </citation>
    <scope>NUCLEOTIDE SEQUENCE [LARGE SCALE GENOMIC DNA]</scope>
    <source>
        <strain evidence="4 5">MAFF 242679</strain>
    </source>
</reference>
<comment type="similarity">
    <text evidence="2">Belongs to the NAD(P)-dependent epimerase/dehydratase family. Dihydroflavonol-4-reductase subfamily.</text>
</comment>